<evidence type="ECO:0000313" key="2">
    <source>
        <dbReference type="EMBL" id="GGP62028.1"/>
    </source>
</evidence>
<dbReference type="EMBL" id="BMRG01000007">
    <property type="protein sequence ID" value="GGP62028.1"/>
    <property type="molecule type" value="Genomic_DNA"/>
</dbReference>
<accession>A0A918AN34</accession>
<proteinExistence type="predicted"/>
<evidence type="ECO:0000256" key="1">
    <source>
        <dbReference type="SAM" id="Phobius"/>
    </source>
</evidence>
<reference evidence="2" key="1">
    <citation type="journal article" date="2014" name="Int. J. Syst. Evol. Microbiol.">
        <title>Complete genome sequence of Corynebacterium casei LMG S-19264T (=DSM 44701T), isolated from a smear-ripened cheese.</title>
        <authorList>
            <consortium name="US DOE Joint Genome Institute (JGI-PGF)"/>
            <person name="Walter F."/>
            <person name="Albersmeier A."/>
            <person name="Kalinowski J."/>
            <person name="Ruckert C."/>
        </authorList>
    </citation>
    <scope>NUCLEOTIDE SEQUENCE</scope>
    <source>
        <strain evidence="2">JCM 3313</strain>
    </source>
</reference>
<dbReference type="Proteomes" id="UP000639606">
    <property type="component" value="Unassembled WGS sequence"/>
</dbReference>
<keyword evidence="3" id="KW-1185">Reference proteome</keyword>
<feature type="transmembrane region" description="Helical" evidence="1">
    <location>
        <begin position="109"/>
        <end position="129"/>
    </location>
</feature>
<gene>
    <name evidence="2" type="ORF">GCM10010185_37980</name>
</gene>
<organism evidence="2 3">
    <name type="scientific">Saccharothrix coeruleofusca</name>
    <dbReference type="NCBI Taxonomy" id="33919"/>
    <lineage>
        <taxon>Bacteria</taxon>
        <taxon>Bacillati</taxon>
        <taxon>Actinomycetota</taxon>
        <taxon>Actinomycetes</taxon>
        <taxon>Pseudonocardiales</taxon>
        <taxon>Pseudonocardiaceae</taxon>
        <taxon>Saccharothrix</taxon>
    </lineage>
</organism>
<protein>
    <submittedName>
        <fullName evidence="2">Uncharacterized protein</fullName>
    </submittedName>
</protein>
<sequence>MVRALVAAALAAGVWAVLRYRLHELPWQVVVPIAVTAVLFGAVASFWLGRSLQRWRRGKLGDGTTGWTTGHADVPAAVTAGWAVVYGACYLVVAVLVQVQRVRFPGWPAVLGTAWGFGLVLLLVTSWWVPWRGRRAVVRSLEEQAGVLRAADDVPAALLERLEGHGMLFRFLVKVVGDELVLTTAGRHLAQRIESSRPHRP</sequence>
<comment type="caution">
    <text evidence="2">The sequence shown here is derived from an EMBL/GenBank/DDBJ whole genome shotgun (WGS) entry which is preliminary data.</text>
</comment>
<dbReference type="AlphaFoldDB" id="A0A918AN34"/>
<reference evidence="2" key="2">
    <citation type="submission" date="2020-09" db="EMBL/GenBank/DDBJ databases">
        <authorList>
            <person name="Sun Q."/>
            <person name="Ohkuma M."/>
        </authorList>
    </citation>
    <scope>NUCLEOTIDE SEQUENCE</scope>
    <source>
        <strain evidence="2">JCM 3313</strain>
    </source>
</reference>
<evidence type="ECO:0000313" key="3">
    <source>
        <dbReference type="Proteomes" id="UP000639606"/>
    </source>
</evidence>
<name>A0A918AN34_9PSEU</name>
<keyword evidence="1" id="KW-0472">Membrane</keyword>
<feature type="transmembrane region" description="Helical" evidence="1">
    <location>
        <begin position="29"/>
        <end position="49"/>
    </location>
</feature>
<keyword evidence="1" id="KW-0812">Transmembrane</keyword>
<keyword evidence="1" id="KW-1133">Transmembrane helix</keyword>
<feature type="transmembrane region" description="Helical" evidence="1">
    <location>
        <begin position="76"/>
        <end position="97"/>
    </location>
</feature>